<comment type="cofactor">
    <cofactor evidence="1">
        <name>Fe(2+)</name>
        <dbReference type="ChEBI" id="CHEBI:29033"/>
    </cofactor>
</comment>
<evidence type="ECO:0000313" key="6">
    <source>
        <dbReference type="Proteomes" id="UP000287866"/>
    </source>
</evidence>
<organism evidence="5 6">
    <name type="scientific">Phycicoccus flavus</name>
    <dbReference type="NCBI Taxonomy" id="2502783"/>
    <lineage>
        <taxon>Bacteria</taxon>
        <taxon>Bacillati</taxon>
        <taxon>Actinomycetota</taxon>
        <taxon>Actinomycetes</taxon>
        <taxon>Micrococcales</taxon>
        <taxon>Intrasporangiaceae</taxon>
        <taxon>Phycicoccus</taxon>
    </lineage>
</organism>
<protein>
    <submittedName>
        <fullName evidence="5">Cupin</fullName>
    </submittedName>
</protein>
<reference evidence="5" key="1">
    <citation type="submission" date="2020-03" db="EMBL/GenBank/DDBJ databases">
        <title>Phycicoccus flavus sp. nov., a novel endophytic actinobacterium isolated from branch of Kandelia candel.</title>
        <authorList>
            <person name="Tuo L."/>
        </authorList>
    </citation>
    <scope>NUCLEOTIDE SEQUENCE</scope>
    <source>
        <strain evidence="5">CMS6Z-2</strain>
    </source>
</reference>
<dbReference type="GO" id="GO:0046872">
    <property type="term" value="F:metal ion binding"/>
    <property type="evidence" value="ECO:0007669"/>
    <property type="project" value="UniProtKB-KW"/>
</dbReference>
<keyword evidence="2" id="KW-0479">Metal-binding</keyword>
<accession>A0A8T6RB72</accession>
<dbReference type="AlphaFoldDB" id="A0A8T6RB72"/>
<sequence length="406" mass="43538">MTDALAPEPPTALPPEPGRGLAAVTALSRERFAAEHWDTAPLLSRAADLPAPAHGFDAAAVDELLARRALRTPFLRMARDGATLEPRDFTLGGGVGAGISDQVSEDKVLRLFADGATIVLQGLHRTWEPVARAARDLASDLGHPVQVNAYVTPPQNQGFDDHYDVHDVFVVQVAGEKHWRVRPPVHERPLRNEPWTDRRDAVRAASAVEPVVDTVLRPGDALYLPRGWLHSATALGGTSIHLTFGVHVWTGRHLAEDALAATSRRLDADPSLRTALPVGTDVLDPATVAAARDTVRAAVLRAVDALTAEELAAALARRARSAQRAEPLDVLAQHEAGGADVGPRWRLRDGLAHRWEGTVLVTRVGRVEVAADERESVAAVLTGAEPSGLPADLRRRLVLAGVLLPH</sequence>
<evidence type="ECO:0000313" key="5">
    <source>
        <dbReference type="EMBL" id="NHA69421.1"/>
    </source>
</evidence>
<name>A0A8T6RB72_9MICO</name>
<dbReference type="Pfam" id="PF08007">
    <property type="entry name" value="JmjC_2"/>
    <property type="match status" value="1"/>
</dbReference>
<evidence type="ECO:0000256" key="1">
    <source>
        <dbReference type="ARBA" id="ARBA00001954"/>
    </source>
</evidence>
<dbReference type="RefSeq" id="WP_165566813.1">
    <property type="nucleotide sequence ID" value="NZ_SAYU02000059.1"/>
</dbReference>
<feature type="domain" description="JmjC" evidence="4">
    <location>
        <begin position="115"/>
        <end position="265"/>
    </location>
</feature>
<dbReference type="PROSITE" id="PS51184">
    <property type="entry name" value="JMJC"/>
    <property type="match status" value="1"/>
</dbReference>
<dbReference type="EMBL" id="SAYU02000059">
    <property type="protein sequence ID" value="NHA69421.1"/>
    <property type="molecule type" value="Genomic_DNA"/>
</dbReference>
<gene>
    <name evidence="5" type="ORF">EPD83_015370</name>
</gene>
<dbReference type="InterPro" id="IPR003347">
    <property type="entry name" value="JmjC_dom"/>
</dbReference>
<proteinExistence type="predicted"/>
<dbReference type="SMART" id="SM00558">
    <property type="entry name" value="JmjC"/>
    <property type="match status" value="1"/>
</dbReference>
<dbReference type="SUPFAM" id="SSF51197">
    <property type="entry name" value="Clavaminate synthase-like"/>
    <property type="match status" value="1"/>
</dbReference>
<evidence type="ECO:0000256" key="2">
    <source>
        <dbReference type="ARBA" id="ARBA00022723"/>
    </source>
</evidence>
<dbReference type="Proteomes" id="UP000287866">
    <property type="component" value="Unassembled WGS sequence"/>
</dbReference>
<dbReference type="PANTHER" id="PTHR13096:SF9">
    <property type="entry name" value="BIFUNCTIONAL LYSINE-SPECIFIC DEMETHYLASE AND HISTIDYL-HYDROXYLASE"/>
    <property type="match status" value="1"/>
</dbReference>
<dbReference type="InterPro" id="IPR039994">
    <property type="entry name" value="NO66-like"/>
</dbReference>
<dbReference type="PANTHER" id="PTHR13096">
    <property type="entry name" value="MINA53 MYC INDUCED NUCLEAR ANTIGEN"/>
    <property type="match status" value="1"/>
</dbReference>
<comment type="caution">
    <text evidence="5">The sequence shown here is derived from an EMBL/GenBank/DDBJ whole genome shotgun (WGS) entry which is preliminary data.</text>
</comment>
<evidence type="ECO:0000259" key="4">
    <source>
        <dbReference type="PROSITE" id="PS51184"/>
    </source>
</evidence>
<keyword evidence="6" id="KW-1185">Reference proteome</keyword>
<dbReference type="GO" id="GO:0032453">
    <property type="term" value="F:histone H3K4 demethylase activity"/>
    <property type="evidence" value="ECO:0007669"/>
    <property type="project" value="TreeGrafter"/>
</dbReference>
<keyword evidence="3" id="KW-0408">Iron</keyword>
<evidence type="ECO:0000256" key="3">
    <source>
        <dbReference type="ARBA" id="ARBA00023004"/>
    </source>
</evidence>
<dbReference type="GO" id="GO:0051864">
    <property type="term" value="F:histone H3K36 demethylase activity"/>
    <property type="evidence" value="ECO:0007669"/>
    <property type="project" value="TreeGrafter"/>
</dbReference>
<dbReference type="Gene3D" id="2.60.120.650">
    <property type="entry name" value="Cupin"/>
    <property type="match status" value="1"/>
</dbReference>